<proteinExistence type="predicted"/>
<dbReference type="Pfam" id="PF00929">
    <property type="entry name" value="RNase_T"/>
    <property type="match status" value="1"/>
</dbReference>
<comment type="caution">
    <text evidence="5">The sequence shown here is derived from an EMBL/GenBank/DDBJ whole genome shotgun (WGS) entry which is preliminary data.</text>
</comment>
<dbReference type="PANTHER" id="PTHR23044:SF61">
    <property type="entry name" value="3'-5' EXORIBONUCLEASE 1-RELATED"/>
    <property type="match status" value="1"/>
</dbReference>
<dbReference type="RefSeq" id="WP_193538702.1">
    <property type="nucleotide sequence ID" value="NZ_JAGGKM010000012.1"/>
</dbReference>
<dbReference type="Gene3D" id="3.30.420.10">
    <property type="entry name" value="Ribonuclease H-like superfamily/Ribonuclease H"/>
    <property type="match status" value="1"/>
</dbReference>
<dbReference type="InterPro" id="IPR012337">
    <property type="entry name" value="RNaseH-like_sf"/>
</dbReference>
<organism evidence="5 6">
    <name type="scientific">Litchfieldia luteola</name>
    <dbReference type="NCBI Taxonomy" id="682179"/>
    <lineage>
        <taxon>Bacteria</taxon>
        <taxon>Bacillati</taxon>
        <taxon>Bacillota</taxon>
        <taxon>Bacilli</taxon>
        <taxon>Bacillales</taxon>
        <taxon>Bacillaceae</taxon>
        <taxon>Litchfieldia</taxon>
    </lineage>
</organism>
<dbReference type="EMBL" id="JADCLJ010000024">
    <property type="protein sequence ID" value="MBE4909741.1"/>
    <property type="molecule type" value="Genomic_DNA"/>
</dbReference>
<dbReference type="CDD" id="cd06133">
    <property type="entry name" value="ERI-1_3'hExo_like"/>
    <property type="match status" value="1"/>
</dbReference>
<dbReference type="InterPro" id="IPR036397">
    <property type="entry name" value="RNaseH_sf"/>
</dbReference>
<keyword evidence="6" id="KW-1185">Reference proteome</keyword>
<reference evidence="5 6" key="1">
    <citation type="submission" date="2020-10" db="EMBL/GenBank/DDBJ databases">
        <title>Bacillus sp. HD4P25, an endophyte from a halophyte.</title>
        <authorList>
            <person name="Sun J.-Q."/>
        </authorList>
    </citation>
    <scope>NUCLEOTIDE SEQUENCE [LARGE SCALE GENOMIC DNA]</scope>
    <source>
        <strain evidence="5 6">YIM 93174</strain>
    </source>
</reference>
<sequence>MADTKQFVFFDFEMLCSNRGMPFEKMEAIRLGAVIYNIETKETAFFDRFIKPLSNEPLSVFCRKLTGISDTDLVGANCFSVVFEEFLTWVGGIKKSRFFSWSKSDLMRLRLDAMLHKLPETTISKIEKRYVDFQDIFTKRVTKTNYSVENALKLYDLSFFGDAHNPMYDAFNTLRIYLEFLNNPFKSDLIMLHHYVFEGKEYKYEQIHREIKNQFNEDCAIYFSELRDMYRMKDAYKVIKRTKKLVDKYENIVVNRANIFSEQLSIKITIFIRFYHDLLLSYEEHAAYASKIMILDDYMMKSHKDQLLKQG</sequence>
<dbReference type="InterPro" id="IPR051274">
    <property type="entry name" value="3-5_Exoribonuclease"/>
</dbReference>
<accession>A0ABR9QMM0</accession>
<evidence type="ECO:0000256" key="3">
    <source>
        <dbReference type="ARBA" id="ARBA00022839"/>
    </source>
</evidence>
<gene>
    <name evidence="5" type="ORF">IMZ08_17040</name>
</gene>
<evidence type="ECO:0000259" key="4">
    <source>
        <dbReference type="SMART" id="SM00479"/>
    </source>
</evidence>
<evidence type="ECO:0000256" key="1">
    <source>
        <dbReference type="ARBA" id="ARBA00022722"/>
    </source>
</evidence>
<dbReference type="InterPro" id="IPR047201">
    <property type="entry name" value="ERI-1_3'hExo-like"/>
</dbReference>
<feature type="domain" description="Exonuclease" evidence="4">
    <location>
        <begin position="6"/>
        <end position="186"/>
    </location>
</feature>
<dbReference type="Proteomes" id="UP001516662">
    <property type="component" value="Unassembled WGS sequence"/>
</dbReference>
<keyword evidence="2" id="KW-0378">Hydrolase</keyword>
<evidence type="ECO:0000313" key="5">
    <source>
        <dbReference type="EMBL" id="MBE4909741.1"/>
    </source>
</evidence>
<dbReference type="PANTHER" id="PTHR23044">
    <property type="entry name" value="3'-5' EXONUCLEASE ERI1-RELATED"/>
    <property type="match status" value="1"/>
</dbReference>
<dbReference type="GO" id="GO:0004527">
    <property type="term" value="F:exonuclease activity"/>
    <property type="evidence" value="ECO:0007669"/>
    <property type="project" value="UniProtKB-KW"/>
</dbReference>
<evidence type="ECO:0000313" key="6">
    <source>
        <dbReference type="Proteomes" id="UP001516662"/>
    </source>
</evidence>
<dbReference type="InterPro" id="IPR013520">
    <property type="entry name" value="Ribonucl_H"/>
</dbReference>
<dbReference type="SUPFAM" id="SSF53098">
    <property type="entry name" value="Ribonuclease H-like"/>
    <property type="match status" value="1"/>
</dbReference>
<evidence type="ECO:0000256" key="2">
    <source>
        <dbReference type="ARBA" id="ARBA00022801"/>
    </source>
</evidence>
<keyword evidence="3 5" id="KW-0269">Exonuclease</keyword>
<protein>
    <submittedName>
        <fullName evidence="5">Exonuclease domain-containing protein</fullName>
    </submittedName>
</protein>
<keyword evidence="1" id="KW-0540">Nuclease</keyword>
<name>A0ABR9QMM0_9BACI</name>
<dbReference type="SMART" id="SM00479">
    <property type="entry name" value="EXOIII"/>
    <property type="match status" value="1"/>
</dbReference>